<dbReference type="AlphaFoldDB" id="A0A4Z2H575"/>
<gene>
    <name evidence="2" type="ORF">EYF80_029113</name>
</gene>
<feature type="compositionally biased region" description="Low complexity" evidence="1">
    <location>
        <begin position="107"/>
        <end position="116"/>
    </location>
</feature>
<feature type="region of interest" description="Disordered" evidence="1">
    <location>
        <begin position="107"/>
        <end position="202"/>
    </location>
</feature>
<feature type="compositionally biased region" description="Basic and acidic residues" evidence="1">
    <location>
        <begin position="118"/>
        <end position="131"/>
    </location>
</feature>
<organism evidence="2 3">
    <name type="scientific">Liparis tanakae</name>
    <name type="common">Tanaka's snailfish</name>
    <dbReference type="NCBI Taxonomy" id="230148"/>
    <lineage>
        <taxon>Eukaryota</taxon>
        <taxon>Metazoa</taxon>
        <taxon>Chordata</taxon>
        <taxon>Craniata</taxon>
        <taxon>Vertebrata</taxon>
        <taxon>Euteleostomi</taxon>
        <taxon>Actinopterygii</taxon>
        <taxon>Neopterygii</taxon>
        <taxon>Teleostei</taxon>
        <taxon>Neoteleostei</taxon>
        <taxon>Acanthomorphata</taxon>
        <taxon>Eupercaria</taxon>
        <taxon>Perciformes</taxon>
        <taxon>Cottioidei</taxon>
        <taxon>Cottales</taxon>
        <taxon>Liparidae</taxon>
        <taxon>Liparis</taxon>
    </lineage>
</organism>
<comment type="caution">
    <text evidence="2">The sequence shown here is derived from an EMBL/GenBank/DDBJ whole genome shotgun (WGS) entry which is preliminary data.</text>
</comment>
<feature type="compositionally biased region" description="Basic and acidic residues" evidence="1">
    <location>
        <begin position="188"/>
        <end position="202"/>
    </location>
</feature>
<evidence type="ECO:0000313" key="3">
    <source>
        <dbReference type="Proteomes" id="UP000314294"/>
    </source>
</evidence>
<sequence length="354" mass="37910">MQLTIRMGTSYSISSWREGLRNRVPSTRGNCSNTGSARWHSAQFTRFLWLALSADRMNLQDDNLFSLAGLGVVLHAHVVGVEFMSRDVGEQLRKVQPPQELHRVRVRAVPRGAAGREPLVEREVEGQRQGDPRPGVAAGRAHRAAASPAESSRDQQVFANSPSRRDPRDPGPPAVGENGNPVGGDCPGEPHGDFCGAPREKAPPAAPLSVEFWRSSDSLRDVVQASHLIPVGVFLQVALAAAAGAEPEGQVVALLGPHVLPALLLVPGARAADAVELHEDGALPLVEALQVHPVAVRAELAVAEHALVVVLLQSDGKLDRVRRQAASCQYYPGGKKATTKDWRQGALQEEEAEA</sequence>
<reference evidence="2 3" key="1">
    <citation type="submission" date="2019-03" db="EMBL/GenBank/DDBJ databases">
        <title>First draft genome of Liparis tanakae, snailfish: a comprehensive survey of snailfish specific genes.</title>
        <authorList>
            <person name="Kim W."/>
            <person name="Song I."/>
            <person name="Jeong J.-H."/>
            <person name="Kim D."/>
            <person name="Kim S."/>
            <person name="Ryu S."/>
            <person name="Song J.Y."/>
            <person name="Lee S.K."/>
        </authorList>
    </citation>
    <scope>NUCLEOTIDE SEQUENCE [LARGE SCALE GENOMIC DNA]</scope>
    <source>
        <tissue evidence="2">Muscle</tissue>
    </source>
</reference>
<keyword evidence="3" id="KW-1185">Reference proteome</keyword>
<evidence type="ECO:0000313" key="2">
    <source>
        <dbReference type="EMBL" id="TNN60640.1"/>
    </source>
</evidence>
<dbReference type="Proteomes" id="UP000314294">
    <property type="component" value="Unassembled WGS sequence"/>
</dbReference>
<dbReference type="EMBL" id="SRLO01000330">
    <property type="protein sequence ID" value="TNN60640.1"/>
    <property type="molecule type" value="Genomic_DNA"/>
</dbReference>
<proteinExistence type="predicted"/>
<name>A0A4Z2H575_9TELE</name>
<evidence type="ECO:0000256" key="1">
    <source>
        <dbReference type="SAM" id="MobiDB-lite"/>
    </source>
</evidence>
<protein>
    <submittedName>
        <fullName evidence="2">Uncharacterized protein</fullName>
    </submittedName>
</protein>
<accession>A0A4Z2H575</accession>